<reference evidence="1 2" key="1">
    <citation type="journal article" date="2016" name="Nat. Commun.">
        <title>Thousands of microbial genomes shed light on interconnected biogeochemical processes in an aquifer system.</title>
        <authorList>
            <person name="Anantharaman K."/>
            <person name="Brown C.T."/>
            <person name="Hug L.A."/>
            <person name="Sharon I."/>
            <person name="Castelle C.J."/>
            <person name="Probst A.J."/>
            <person name="Thomas B.C."/>
            <person name="Singh A."/>
            <person name="Wilkins M.J."/>
            <person name="Karaoz U."/>
            <person name="Brodie E.L."/>
            <person name="Williams K.H."/>
            <person name="Hubbard S.S."/>
            <person name="Banfield J.F."/>
        </authorList>
    </citation>
    <scope>NUCLEOTIDE SEQUENCE [LARGE SCALE GENOMIC DNA]</scope>
</reference>
<organism evidence="1 2">
    <name type="scientific">Candidatus Coatesbacteria bacterium RBG_13_66_14</name>
    <dbReference type="NCBI Taxonomy" id="1817816"/>
    <lineage>
        <taxon>Bacteria</taxon>
        <taxon>Candidatus Coatesiibacteriota</taxon>
    </lineage>
</organism>
<accession>A0A1F5EXS3</accession>
<dbReference type="Proteomes" id="UP000177187">
    <property type="component" value="Unassembled WGS sequence"/>
</dbReference>
<gene>
    <name evidence="1" type="ORF">A2Y64_09030</name>
</gene>
<dbReference type="PROSITE" id="PS51257">
    <property type="entry name" value="PROKAR_LIPOPROTEIN"/>
    <property type="match status" value="1"/>
</dbReference>
<proteinExistence type="predicted"/>
<name>A0A1F5EXS3_9BACT</name>
<evidence type="ECO:0000313" key="1">
    <source>
        <dbReference type="EMBL" id="OGD72086.1"/>
    </source>
</evidence>
<dbReference type="STRING" id="1817816.A2Y64_09030"/>
<evidence type="ECO:0000313" key="2">
    <source>
        <dbReference type="Proteomes" id="UP000177187"/>
    </source>
</evidence>
<protein>
    <submittedName>
        <fullName evidence="1">Uncharacterized protein</fullName>
    </submittedName>
</protein>
<comment type="caution">
    <text evidence="1">The sequence shown here is derived from an EMBL/GenBank/DDBJ whole genome shotgun (WGS) entry which is preliminary data.</text>
</comment>
<dbReference type="EMBL" id="MFAF01000132">
    <property type="protein sequence ID" value="OGD72086.1"/>
    <property type="molecule type" value="Genomic_DNA"/>
</dbReference>
<dbReference type="AlphaFoldDB" id="A0A1F5EXS3"/>
<sequence>MDKRKFFSSLLFSSLLFVFVAFFLISCEDALSPSEYMPSLDDPTAEGGENEPLEGYWRLKGTIDAPEDWNPAEDPNLFTIMFGATSPEDSITLVTHIDFTGPLFVGPDGCRWSFKAEGQWTHPGDPWHSYFIPYGFWWSEPPGKIRRTWVSGYVLDGEDYVLADEEISKNPENPPGGPSPEWKYDHWTMWWWWDPIYLDLR</sequence>